<sequence length="303" mass="34411">MRSIADVQLEASLTGHQNPIFALAQPDDRSILYTGGNDKGVVEWDLKSQSFKRIVCKVGSSVYKLLAISGTNMLAVGMRSGQVLLLDTVKMEILGNWKTESGAIFDILYLKGKQELLAIGEEGYAYVWSLENKELLYRFKVANDTSRVIAMSTDERFLAFGDKQGYIHLHDAHDFHVICKEKIHELPVTSLKFIGNDLVSGGRDAKLYLLNPKNLEKVQDLVPHMFTVYGIAASEDMEYLATASRDKTLKIWKSKDWTLAKNISRDRGFDSHYLSINNVLWNEDRIFTVSDDKQVKIWKVDFH</sequence>
<dbReference type="Pfam" id="PF00400">
    <property type="entry name" value="WD40"/>
    <property type="match status" value="2"/>
</dbReference>
<dbReference type="Proteomes" id="UP001500101">
    <property type="component" value="Unassembled WGS sequence"/>
</dbReference>
<gene>
    <name evidence="4" type="ORF">GCM10022216_06420</name>
</gene>
<evidence type="ECO:0000256" key="2">
    <source>
        <dbReference type="ARBA" id="ARBA00022737"/>
    </source>
</evidence>
<dbReference type="PROSITE" id="PS50294">
    <property type="entry name" value="WD_REPEATS_REGION"/>
    <property type="match status" value="3"/>
</dbReference>
<keyword evidence="5" id="KW-1185">Reference proteome</keyword>
<dbReference type="PROSITE" id="PS50082">
    <property type="entry name" value="WD_REPEATS_2"/>
    <property type="match status" value="3"/>
</dbReference>
<dbReference type="PANTHER" id="PTHR19848:SF8">
    <property type="entry name" value="F-BOX AND WD REPEAT DOMAIN CONTAINING 7"/>
    <property type="match status" value="1"/>
</dbReference>
<comment type="caution">
    <text evidence="4">The sequence shown here is derived from an EMBL/GenBank/DDBJ whole genome shotgun (WGS) entry which is preliminary data.</text>
</comment>
<dbReference type="Gene3D" id="2.130.10.10">
    <property type="entry name" value="YVTN repeat-like/Quinoprotein amine dehydrogenase"/>
    <property type="match status" value="1"/>
</dbReference>
<feature type="repeat" description="WD" evidence="3">
    <location>
        <begin position="13"/>
        <end position="54"/>
    </location>
</feature>
<dbReference type="SUPFAM" id="SSF50978">
    <property type="entry name" value="WD40 repeat-like"/>
    <property type="match status" value="1"/>
</dbReference>
<feature type="repeat" description="WD" evidence="3">
    <location>
        <begin position="269"/>
        <end position="303"/>
    </location>
</feature>
<protein>
    <recommendedName>
        <fullName evidence="6">WD-40 repeat-containing protein</fullName>
    </recommendedName>
</protein>
<proteinExistence type="predicted"/>
<evidence type="ECO:0000256" key="1">
    <source>
        <dbReference type="ARBA" id="ARBA00022574"/>
    </source>
</evidence>
<accession>A0ABP7YC98</accession>
<evidence type="ECO:0000256" key="3">
    <source>
        <dbReference type="PROSITE-ProRule" id="PRU00221"/>
    </source>
</evidence>
<dbReference type="SMART" id="SM00320">
    <property type="entry name" value="WD40"/>
    <property type="match status" value="6"/>
</dbReference>
<dbReference type="InterPro" id="IPR001680">
    <property type="entry name" value="WD40_rpt"/>
</dbReference>
<feature type="repeat" description="WD" evidence="3">
    <location>
        <begin position="221"/>
        <end position="253"/>
    </location>
</feature>
<organism evidence="4 5">
    <name type="scientific">Sphingobacterium kyonggiense</name>
    <dbReference type="NCBI Taxonomy" id="714075"/>
    <lineage>
        <taxon>Bacteria</taxon>
        <taxon>Pseudomonadati</taxon>
        <taxon>Bacteroidota</taxon>
        <taxon>Sphingobacteriia</taxon>
        <taxon>Sphingobacteriales</taxon>
        <taxon>Sphingobacteriaceae</taxon>
        <taxon>Sphingobacterium</taxon>
    </lineage>
</organism>
<dbReference type="RefSeq" id="WP_344673240.1">
    <property type="nucleotide sequence ID" value="NZ_BAAAZI010000004.1"/>
</dbReference>
<evidence type="ECO:0000313" key="4">
    <source>
        <dbReference type="EMBL" id="GAA4133927.1"/>
    </source>
</evidence>
<keyword evidence="2" id="KW-0677">Repeat</keyword>
<evidence type="ECO:0008006" key="6">
    <source>
        <dbReference type="Google" id="ProtNLM"/>
    </source>
</evidence>
<dbReference type="InterPro" id="IPR015943">
    <property type="entry name" value="WD40/YVTN_repeat-like_dom_sf"/>
</dbReference>
<dbReference type="EMBL" id="BAAAZI010000004">
    <property type="protein sequence ID" value="GAA4133927.1"/>
    <property type="molecule type" value="Genomic_DNA"/>
</dbReference>
<evidence type="ECO:0000313" key="5">
    <source>
        <dbReference type="Proteomes" id="UP001500101"/>
    </source>
</evidence>
<reference evidence="5" key="1">
    <citation type="journal article" date="2019" name="Int. J. Syst. Evol. Microbiol.">
        <title>The Global Catalogue of Microorganisms (GCM) 10K type strain sequencing project: providing services to taxonomists for standard genome sequencing and annotation.</title>
        <authorList>
            <consortium name="The Broad Institute Genomics Platform"/>
            <consortium name="The Broad Institute Genome Sequencing Center for Infectious Disease"/>
            <person name="Wu L."/>
            <person name="Ma J."/>
        </authorList>
    </citation>
    <scope>NUCLEOTIDE SEQUENCE [LARGE SCALE GENOMIC DNA]</scope>
    <source>
        <strain evidence="5">JCM 16704</strain>
    </source>
</reference>
<keyword evidence="1 3" id="KW-0853">WD repeat</keyword>
<dbReference type="InterPro" id="IPR036322">
    <property type="entry name" value="WD40_repeat_dom_sf"/>
</dbReference>
<name>A0ABP7YC98_9SPHI</name>
<dbReference type="PANTHER" id="PTHR19848">
    <property type="entry name" value="WD40 REPEAT PROTEIN"/>
    <property type="match status" value="1"/>
</dbReference>